<dbReference type="EnsemblMetazoa" id="PPA41318.1">
    <property type="protein sequence ID" value="PPA41318.1"/>
    <property type="gene ID" value="WBGene00279687"/>
</dbReference>
<dbReference type="Gene3D" id="1.20.1070.10">
    <property type="entry name" value="Rhodopsin 7-helix transmembrane proteins"/>
    <property type="match status" value="1"/>
</dbReference>
<dbReference type="OrthoDB" id="5811365at2759"/>
<proteinExistence type="predicted"/>
<evidence type="ECO:0000313" key="1">
    <source>
        <dbReference type="EnsemblMetazoa" id="PPA41318.1"/>
    </source>
</evidence>
<dbReference type="SUPFAM" id="SSF81321">
    <property type="entry name" value="Family A G protein-coupled receptor-like"/>
    <property type="match status" value="1"/>
</dbReference>
<dbReference type="AlphaFoldDB" id="A0A2A6CMH1"/>
<dbReference type="PANTHER" id="PTHR22943">
    <property type="entry name" value="7-TRANSMEMBRANE DOMAIN RECEPTOR C.ELEGANS"/>
    <property type="match status" value="1"/>
</dbReference>
<protein>
    <submittedName>
        <fullName evidence="1">G protein-coupled receptor</fullName>
    </submittedName>
</protein>
<accession>A0A8R1YZX4</accession>
<reference evidence="1" key="2">
    <citation type="submission" date="2022-06" db="UniProtKB">
        <authorList>
            <consortium name="EnsemblMetazoa"/>
        </authorList>
    </citation>
    <scope>IDENTIFICATION</scope>
    <source>
        <strain evidence="1">PS312</strain>
    </source>
</reference>
<sequence>MPMLANLLQPLFLMGLMSNLSALYLVGTKSRKGLLEYKKLLIIFLISDLIYTVLQDIFSPIFAVHEDLFIGYLSGEIQNKIFLSIYCGCVSMSFAIFALHFVYRAAAISRYVEHGNEQTRTSAFSKAHFSIRLTWTRLGLGIAGLFCEFVVWSCIAHFGLSYEPSYAISAEKFFKINGLAFPLNPYESIYIFKGYRDDGTIYTEKLLTILAMMFIVALSIPFALLYLPCSFYLLSPFLNSKHIHTPLRLLTILYSLYPILDPLAIIFMISDYRREVFKIFRWLTFKMEPSRVMTSTSMTSRPGETHAANLTPINNDRCE</sequence>
<dbReference type="PANTHER" id="PTHR22943:SF248">
    <property type="entry name" value="SEVEN TM RECEPTOR"/>
    <property type="match status" value="1"/>
</dbReference>
<name>A0A2A6CMH1_PRIPA</name>
<dbReference type="Proteomes" id="UP000005239">
    <property type="component" value="Unassembled WGS sequence"/>
</dbReference>
<keyword evidence="2" id="KW-1185">Reference proteome</keyword>
<accession>A0A2A6CMH1</accession>
<organism evidence="1 2">
    <name type="scientific">Pristionchus pacificus</name>
    <name type="common">Parasitic nematode worm</name>
    <dbReference type="NCBI Taxonomy" id="54126"/>
    <lineage>
        <taxon>Eukaryota</taxon>
        <taxon>Metazoa</taxon>
        <taxon>Ecdysozoa</taxon>
        <taxon>Nematoda</taxon>
        <taxon>Chromadorea</taxon>
        <taxon>Rhabditida</taxon>
        <taxon>Rhabditina</taxon>
        <taxon>Diplogasteromorpha</taxon>
        <taxon>Diplogasteroidea</taxon>
        <taxon>Neodiplogasteridae</taxon>
        <taxon>Pristionchus</taxon>
    </lineage>
</organism>
<reference evidence="2" key="1">
    <citation type="journal article" date="2008" name="Nat. Genet.">
        <title>The Pristionchus pacificus genome provides a unique perspective on nematode lifestyle and parasitism.</title>
        <authorList>
            <person name="Dieterich C."/>
            <person name="Clifton S.W."/>
            <person name="Schuster L.N."/>
            <person name="Chinwalla A."/>
            <person name="Delehaunty K."/>
            <person name="Dinkelacker I."/>
            <person name="Fulton L."/>
            <person name="Fulton R."/>
            <person name="Godfrey J."/>
            <person name="Minx P."/>
            <person name="Mitreva M."/>
            <person name="Roeseler W."/>
            <person name="Tian H."/>
            <person name="Witte H."/>
            <person name="Yang S.P."/>
            <person name="Wilson R.K."/>
            <person name="Sommer R.J."/>
        </authorList>
    </citation>
    <scope>NUCLEOTIDE SEQUENCE [LARGE SCALE GENOMIC DNA]</scope>
    <source>
        <strain evidence="2">PS312</strain>
    </source>
</reference>
<evidence type="ECO:0000313" key="2">
    <source>
        <dbReference type="Proteomes" id="UP000005239"/>
    </source>
</evidence>
<dbReference type="Pfam" id="PF10326">
    <property type="entry name" value="7TM_GPCR_Str"/>
    <property type="match status" value="2"/>
</dbReference>
<dbReference type="InterPro" id="IPR019428">
    <property type="entry name" value="7TM_GPCR_serpentine_rcpt_Str"/>
</dbReference>
<gene>
    <name evidence="1" type="primary">WBGene00279687</name>
</gene>